<dbReference type="Gene3D" id="3.30.420.40">
    <property type="match status" value="2"/>
</dbReference>
<feature type="compositionally biased region" description="Polar residues" evidence="1">
    <location>
        <begin position="1006"/>
        <end position="1018"/>
    </location>
</feature>
<dbReference type="AlphaFoldDB" id="A0A414L8F3"/>
<accession>A0A414L8F3</accession>
<dbReference type="InterPro" id="IPR043129">
    <property type="entry name" value="ATPase_NBD"/>
</dbReference>
<dbReference type="EMBL" id="QSKV01000008">
    <property type="protein sequence ID" value="RHE91039.1"/>
    <property type="molecule type" value="Genomic_DNA"/>
</dbReference>
<feature type="region of interest" description="Disordered" evidence="1">
    <location>
        <begin position="958"/>
        <end position="1023"/>
    </location>
</feature>
<evidence type="ECO:0000256" key="1">
    <source>
        <dbReference type="SAM" id="MobiDB-lite"/>
    </source>
</evidence>
<dbReference type="RefSeq" id="WP_118222362.1">
    <property type="nucleotide sequence ID" value="NZ_JADNIJ010000009.1"/>
</dbReference>
<protein>
    <submittedName>
        <fullName evidence="2">Uncharacterized protein</fullName>
    </submittedName>
</protein>
<dbReference type="Gene3D" id="3.90.640.10">
    <property type="entry name" value="Actin, Chain A, domain 4"/>
    <property type="match status" value="1"/>
</dbReference>
<dbReference type="Proteomes" id="UP000285650">
    <property type="component" value="Unassembled WGS sequence"/>
</dbReference>
<sequence length="1205" mass="137488">MGRIKITDNEQTITNDVFMDLANQEEISVAKHILQIDPDYIKLLGFIPTRIRKQINSDIDVRLEDATCTEGISIENGQQCLYIKHNGAIHKGTSTHNIKGTTDMEVVMLSKEMNLNADEWREALVKQKRYQVGYRWVVEGQKNKKEKYVLHKDYIFNVAFRNHYKKPEVEIQLNKEFEDGYNYRPSLNGFVAIGHITVSNPNAFKATPGLHGILSIYLEGEEGATQDVYLCRQSTNDYVQDTDIQGLESGREFQYGLFLDTNRLGNPAAEKATFRIKATFHYVPSYLKLEEEKNTATIDKEFFIIKDKVHSELRCFFRDGTTDAFSPLPLVSEYDISLRPINYQPGLNAAPVSILRLQNNAISNVNGQDAKIVISSFETRVILHENCPKIEMRDGYETENCFTIRNSNGDTSSSVLNLYNAPNSYVDYEMRFHPERIGRIETRDKTKRSFTVDINVRISYYEDPDGNPDNRNTTQEIVYRFIHTINIRPQDKWLCIDYGTSAIAACYGTNILNLNKQKRKVFEGGGYNDSSYSQDILENGLPFISSDIILQQGGSFGATDTTKPYSKLAICLSPTSKLQIRNYTQLLPCLKSLVGYSELPNLYSYKDYKYLNAQGQQTAVAIFEEDEDRDEVKIKSCSELGKIDRLFSEVYRILFNYFIKPAMPKEAINKIVLTIPNTYTPKHKSILNSIVKDNFPDIYEEYIRFVSESDAVACYYLHNWHALNHQMNARQKEQLKKEELVLVYDMGAGTLDLTYFHKKQENGATPHTTVKILGKIGINKAGNYLDYILAEVVSKNEKNSDTLRNCVKLDQSVLGAERDLTNYYKNYIKNVVKVKLNQPEYADNVKIGNTRTTTNVKVDINDVRNNRLYKQFKKEVTSELLDIFFEGLGYDASQHPKVDTVIFSGRSSRLKEIRDSFQEALEKWGVSNCNIVQLGPDQEDDTTDYSDIIYTAEGNNRSKSSSILSSYPNTPQKAENSLLGGFNKNEVKQPGNTRQAESAGNRVAESVQSSNAAPTSKVSSKEAPVKEDKLKTVVVEGAMVYASIFSRKDSIIQFNAEDKLFASYGILYYAEGLWKYEEILKRGTQRIADASQDNIIFEGEKEHINLGSTDRIHFVQTYMSQQMTEREWRNKSEYLSIMQSVGLDVFDNKHDMTISVSITKDNNVKFAINQYILPEVPATIDSLDNSAYKKSVWPVVFNINQKETF</sequence>
<proteinExistence type="predicted"/>
<evidence type="ECO:0000313" key="3">
    <source>
        <dbReference type="Proteomes" id="UP000285650"/>
    </source>
</evidence>
<comment type="caution">
    <text evidence="2">The sequence shown here is derived from an EMBL/GenBank/DDBJ whole genome shotgun (WGS) entry which is preliminary data.</text>
</comment>
<name>A0A414L8F3_9BACE</name>
<evidence type="ECO:0000313" key="2">
    <source>
        <dbReference type="EMBL" id="RHE91039.1"/>
    </source>
</evidence>
<dbReference type="SUPFAM" id="SSF53067">
    <property type="entry name" value="Actin-like ATPase domain"/>
    <property type="match status" value="1"/>
</dbReference>
<gene>
    <name evidence="2" type="ORF">DW712_13085</name>
</gene>
<organism evidence="2 3">
    <name type="scientific">Bacteroides intestinalis</name>
    <dbReference type="NCBI Taxonomy" id="329854"/>
    <lineage>
        <taxon>Bacteria</taxon>
        <taxon>Pseudomonadati</taxon>
        <taxon>Bacteroidota</taxon>
        <taxon>Bacteroidia</taxon>
        <taxon>Bacteroidales</taxon>
        <taxon>Bacteroidaceae</taxon>
        <taxon>Bacteroides</taxon>
    </lineage>
</organism>
<reference evidence="2 3" key="1">
    <citation type="submission" date="2018-08" db="EMBL/GenBank/DDBJ databases">
        <title>A genome reference for cultivated species of the human gut microbiota.</title>
        <authorList>
            <person name="Zou Y."/>
            <person name="Xue W."/>
            <person name="Luo G."/>
        </authorList>
    </citation>
    <scope>NUCLEOTIDE SEQUENCE [LARGE SCALE GENOMIC DNA]</scope>
    <source>
        <strain evidence="2 3">AM27-17</strain>
    </source>
</reference>